<dbReference type="AlphaFoldDB" id="A0A0F8VBJ7"/>
<reference evidence="1" key="1">
    <citation type="journal article" date="2015" name="Nature">
        <title>Complex archaea that bridge the gap between prokaryotes and eukaryotes.</title>
        <authorList>
            <person name="Spang A."/>
            <person name="Saw J.H."/>
            <person name="Jorgensen S.L."/>
            <person name="Zaremba-Niedzwiedzka K."/>
            <person name="Martijn J."/>
            <person name="Lind A.E."/>
            <person name="van Eijk R."/>
            <person name="Schleper C."/>
            <person name="Guy L."/>
            <person name="Ettema T.J."/>
        </authorList>
    </citation>
    <scope>NUCLEOTIDE SEQUENCE</scope>
</reference>
<feature type="non-terminal residue" evidence="1">
    <location>
        <position position="1"/>
    </location>
</feature>
<sequence length="71" mass="8125">KQAGKLMPKILPKWYYTIAYFDLFTNSMILASKPASEKLLFTPRFFVGGNNDCFFTSSGSPLRMVHKDTKQ</sequence>
<name>A0A0F8VBJ7_9ZZZZ</name>
<comment type="caution">
    <text evidence="1">The sequence shown here is derived from an EMBL/GenBank/DDBJ whole genome shotgun (WGS) entry which is preliminary data.</text>
</comment>
<organism evidence="1">
    <name type="scientific">marine sediment metagenome</name>
    <dbReference type="NCBI Taxonomy" id="412755"/>
    <lineage>
        <taxon>unclassified sequences</taxon>
        <taxon>metagenomes</taxon>
        <taxon>ecological metagenomes</taxon>
    </lineage>
</organism>
<gene>
    <name evidence="1" type="ORF">LCGC14_2544260</name>
</gene>
<proteinExistence type="predicted"/>
<dbReference type="EMBL" id="LAZR01070375">
    <property type="protein sequence ID" value="KKK41752.1"/>
    <property type="molecule type" value="Genomic_DNA"/>
</dbReference>
<evidence type="ECO:0000313" key="1">
    <source>
        <dbReference type="EMBL" id="KKK41752.1"/>
    </source>
</evidence>
<protein>
    <submittedName>
        <fullName evidence="1">Uncharacterized protein</fullName>
    </submittedName>
</protein>
<accession>A0A0F8VBJ7</accession>